<accession>A0ACA9U7B4</accession>
<gene>
    <name evidence="1" type="ORF">CRV2_00014521</name>
</gene>
<sequence length="550" mass="60630">MAIGLKILRTVVRNEAMRTDPPEIYGWPVFAIVVSSCFGGMLFGWETGAIGGVLAMNSTQQKFGYADASRSEKALQDQNIVSTLQAGAFFACLVVGWLTEKLGRRLCLIGTGVITTIGVVLQTCSAHYGNIGLMYAGRLIAGLGVGASSSLVPLYVSECAPRAIRGGLIGCYQLFLVSGIMLAFWVNYGSALRFSGPATYMVPLALQAFPAVFMIFGMLTCPESPRWCARKDDWERVKSILVLIRRQVSKTLSQQRYVAEEIREIAEQLEHERALFGGTSTKALIKELLTIPSNRKRAFIIIMVMVWQQFTGVNAVNYYAPQIFANLGMTGTEASLFATGIYGILKVTGVAIFLVFVADTLGRRTSLIWTGSLQAIFMFIIGIYTRVEPPIAGKAISPFGYVAIVCIYLWGGFYQLGWGPCPWILISEIPTARLRALNVSMGAATQWLFNFVIARSKKFFLPIIRPLNTDLLEAVLTMQATMGTAGYGMFFMFGSFCVIMTLFTWFFIPETKGLSLERMDELFDSSTPKANPEAPEERPRSICEVEAEKN</sequence>
<evidence type="ECO:0000313" key="2">
    <source>
        <dbReference type="Proteomes" id="UP000836387"/>
    </source>
</evidence>
<reference evidence="1" key="2">
    <citation type="submission" date="2021-10" db="EMBL/GenBank/DDBJ databases">
        <authorList>
            <person name="Piombo E."/>
        </authorList>
    </citation>
    <scope>NUCLEOTIDE SEQUENCE</scope>
</reference>
<comment type="caution">
    <text evidence="1">The sequence shown here is derived from an EMBL/GenBank/DDBJ whole genome shotgun (WGS) entry which is preliminary data.</text>
</comment>
<proteinExistence type="predicted"/>
<keyword evidence="2" id="KW-1185">Reference proteome</keyword>
<dbReference type="EMBL" id="CADEHS020000055">
    <property type="protein sequence ID" value="CAG9949216.1"/>
    <property type="molecule type" value="Genomic_DNA"/>
</dbReference>
<evidence type="ECO:0000313" key="1">
    <source>
        <dbReference type="EMBL" id="CAG9949216.1"/>
    </source>
</evidence>
<reference evidence="1" key="1">
    <citation type="submission" date="2020-04" db="EMBL/GenBank/DDBJ databases">
        <authorList>
            <person name="Broberg M."/>
        </authorList>
    </citation>
    <scope>NUCLEOTIDE SEQUENCE</scope>
</reference>
<organism evidence="1 2">
    <name type="scientific">Clonostachys rosea f. rosea IK726</name>
    <dbReference type="NCBI Taxonomy" id="1349383"/>
    <lineage>
        <taxon>Eukaryota</taxon>
        <taxon>Fungi</taxon>
        <taxon>Dikarya</taxon>
        <taxon>Ascomycota</taxon>
        <taxon>Pezizomycotina</taxon>
        <taxon>Sordariomycetes</taxon>
        <taxon>Hypocreomycetidae</taxon>
        <taxon>Hypocreales</taxon>
        <taxon>Bionectriaceae</taxon>
        <taxon>Clonostachys</taxon>
    </lineage>
</organism>
<protein>
    <submittedName>
        <fullName evidence="1">Uncharacterized protein</fullName>
    </submittedName>
</protein>
<name>A0ACA9U7B4_BIOOC</name>
<dbReference type="Proteomes" id="UP000836387">
    <property type="component" value="Unassembled WGS sequence"/>
</dbReference>